<evidence type="ECO:0000313" key="3">
    <source>
        <dbReference type="EMBL" id="GMR33376.1"/>
    </source>
</evidence>
<evidence type="ECO:0000313" key="5">
    <source>
        <dbReference type="EMBL" id="GMR33384.1"/>
    </source>
</evidence>
<keyword evidence="6" id="KW-1185">Reference proteome</keyword>
<dbReference type="Proteomes" id="UP001328107">
    <property type="component" value="Unassembled WGS sequence"/>
</dbReference>
<feature type="region of interest" description="Disordered" evidence="1">
    <location>
        <begin position="1"/>
        <end position="112"/>
    </location>
</feature>
<organism evidence="3 6">
    <name type="scientific">Pristionchus mayeri</name>
    <dbReference type="NCBI Taxonomy" id="1317129"/>
    <lineage>
        <taxon>Eukaryota</taxon>
        <taxon>Metazoa</taxon>
        <taxon>Ecdysozoa</taxon>
        <taxon>Nematoda</taxon>
        <taxon>Chromadorea</taxon>
        <taxon>Rhabditida</taxon>
        <taxon>Rhabditina</taxon>
        <taxon>Diplogasteromorpha</taxon>
        <taxon>Diplogasteroidea</taxon>
        <taxon>Neodiplogasteridae</taxon>
        <taxon>Pristionchus</taxon>
    </lineage>
</organism>
<protein>
    <submittedName>
        <fullName evidence="3">Uncharacterized protein</fullName>
    </submittedName>
</protein>
<dbReference type="EMBL" id="BTRK01000001">
    <property type="protein sequence ID" value="GMR33384.1"/>
    <property type="molecule type" value="Genomic_DNA"/>
</dbReference>
<dbReference type="EMBL" id="BTRK01000001">
    <property type="protein sequence ID" value="GMR33376.1"/>
    <property type="molecule type" value="Genomic_DNA"/>
</dbReference>
<feature type="compositionally biased region" description="Basic residues" evidence="1">
    <location>
        <begin position="13"/>
        <end position="24"/>
    </location>
</feature>
<reference evidence="6" key="1">
    <citation type="submission" date="2022-10" db="EMBL/GenBank/DDBJ databases">
        <title>Genome assembly of Pristionchus species.</title>
        <authorList>
            <person name="Yoshida K."/>
            <person name="Sommer R.J."/>
        </authorList>
    </citation>
    <scope>NUCLEOTIDE SEQUENCE [LARGE SCALE GENOMIC DNA]</scope>
    <source>
        <strain evidence="4 6">RS5460</strain>
    </source>
</reference>
<evidence type="ECO:0000256" key="1">
    <source>
        <dbReference type="SAM" id="MobiDB-lite"/>
    </source>
</evidence>
<evidence type="ECO:0000313" key="6">
    <source>
        <dbReference type="Proteomes" id="UP001328107"/>
    </source>
</evidence>
<evidence type="ECO:0000313" key="2">
    <source>
        <dbReference type="EMBL" id="GMR33367.1"/>
    </source>
</evidence>
<name>A0AAN4Z3P7_9BILA</name>
<comment type="caution">
    <text evidence="3">The sequence shown here is derived from an EMBL/GenBank/DDBJ whole genome shotgun (WGS) entry which is preliminary data.</text>
</comment>
<reference evidence="3" key="2">
    <citation type="submission" date="2023-06" db="EMBL/GenBank/DDBJ databases">
        <title>Genome assembly of Pristionchus species.</title>
        <authorList>
            <person name="Yoshida K."/>
            <person name="Sommer R.J."/>
        </authorList>
    </citation>
    <scope>NUCLEOTIDE SEQUENCE</scope>
    <source>
        <strain evidence="3 6">RS5460</strain>
    </source>
</reference>
<feature type="compositionally biased region" description="Basic and acidic residues" evidence="1">
    <location>
        <begin position="49"/>
        <end position="63"/>
    </location>
</feature>
<feature type="non-terminal residue" evidence="3">
    <location>
        <position position="140"/>
    </location>
</feature>
<feature type="compositionally biased region" description="Low complexity" evidence="1">
    <location>
        <begin position="36"/>
        <end position="48"/>
    </location>
</feature>
<accession>A0AAN4Z3P7</accession>
<feature type="compositionally biased region" description="Basic residues" evidence="1">
    <location>
        <begin position="64"/>
        <end position="77"/>
    </location>
</feature>
<proteinExistence type="predicted"/>
<dbReference type="EMBL" id="BTRK01000001">
    <property type="protein sequence ID" value="GMR33378.1"/>
    <property type="molecule type" value="Genomic_DNA"/>
</dbReference>
<feature type="non-terminal residue" evidence="3">
    <location>
        <position position="1"/>
    </location>
</feature>
<dbReference type="AlphaFoldDB" id="A0AAN4Z3P7"/>
<dbReference type="EMBL" id="BTRK01000001">
    <property type="protein sequence ID" value="GMR33367.1"/>
    <property type="molecule type" value="Genomic_DNA"/>
</dbReference>
<evidence type="ECO:0000313" key="4">
    <source>
        <dbReference type="EMBL" id="GMR33378.1"/>
    </source>
</evidence>
<sequence length="140" mass="14736">SKPVARVVDEAPKKKKTTPSKRHTIAAPSKTGATPASCKSRATTAAAAAKKDAKESAMNEQSKKGKSPARRVPHAKKRAEQEQEGKAAASGPVRVLPKPAPTAPPLTRDDSGLYSVKLDLGTIRALCAAHMVQPDRKVLV</sequence>
<gene>
    <name evidence="2" type="ORF">PMAYCL1PPCAC_03562</name>
    <name evidence="3" type="ORF">PMAYCL1PPCAC_03571</name>
    <name evidence="4" type="ORF">PMAYCL1PPCAC_03573</name>
    <name evidence="5" type="ORF">PMAYCL1PPCAC_03579</name>
</gene>